<evidence type="ECO:0000313" key="2">
    <source>
        <dbReference type="Proteomes" id="UP001166286"/>
    </source>
</evidence>
<gene>
    <name evidence="1" type="ORF">JMJ35_008737</name>
</gene>
<reference evidence="1" key="1">
    <citation type="submission" date="2023-03" db="EMBL/GenBank/DDBJ databases">
        <title>Complete genome of Cladonia borealis.</title>
        <authorList>
            <person name="Park H."/>
        </authorList>
    </citation>
    <scope>NUCLEOTIDE SEQUENCE</scope>
    <source>
        <strain evidence="1">ANT050790</strain>
    </source>
</reference>
<name>A0AA39QV83_9LECA</name>
<keyword evidence="2" id="KW-1185">Reference proteome</keyword>
<dbReference type="EMBL" id="JAFEKC020000020">
    <property type="protein sequence ID" value="KAK0508461.1"/>
    <property type="molecule type" value="Genomic_DNA"/>
</dbReference>
<dbReference type="Proteomes" id="UP001166286">
    <property type="component" value="Unassembled WGS sequence"/>
</dbReference>
<comment type="caution">
    <text evidence="1">The sequence shown here is derived from an EMBL/GenBank/DDBJ whole genome shotgun (WGS) entry which is preliminary data.</text>
</comment>
<organism evidence="1 2">
    <name type="scientific">Cladonia borealis</name>
    <dbReference type="NCBI Taxonomy" id="184061"/>
    <lineage>
        <taxon>Eukaryota</taxon>
        <taxon>Fungi</taxon>
        <taxon>Dikarya</taxon>
        <taxon>Ascomycota</taxon>
        <taxon>Pezizomycotina</taxon>
        <taxon>Lecanoromycetes</taxon>
        <taxon>OSLEUM clade</taxon>
        <taxon>Lecanoromycetidae</taxon>
        <taxon>Lecanorales</taxon>
        <taxon>Lecanorineae</taxon>
        <taxon>Cladoniaceae</taxon>
        <taxon>Cladonia</taxon>
    </lineage>
</organism>
<protein>
    <submittedName>
        <fullName evidence="1">Uncharacterized protein</fullName>
    </submittedName>
</protein>
<sequence length="81" mass="9058">MAVNIAKTMEAQKSNIVLPVAIQLTAWRVEIDEFLADTKMTNLFLLALEKMQKDGLGMLDAKELKIKEAKLGPLQDNDKVD</sequence>
<accession>A0AA39QV83</accession>
<dbReference type="AlphaFoldDB" id="A0AA39QV83"/>
<proteinExistence type="predicted"/>
<evidence type="ECO:0000313" key="1">
    <source>
        <dbReference type="EMBL" id="KAK0508461.1"/>
    </source>
</evidence>